<dbReference type="Proteomes" id="UP000301870">
    <property type="component" value="Chromosome 19"/>
</dbReference>
<sequence length="1803" mass="205166">MSDPIQNFELILMKNSKKPSVGLYKDNKHKNKHTYKPQDVISTVSHQLKAFQMADSVKSEKCTLKLLPKCKNANFLSVSHLPVYNEPPKTKFDTQYATDTQLIHIIEDAEIIDIHEGMTQEFETTFCHHTEKVLDEEDDEKEGCLDVDRVDDRVERDKDVNDDNNVNMDVSVSLISPIINSNRVKYEETTTNSGKSNNFEAEKQYVECIEIDDDDLAIEMPLSPIFVQKGTKPKSKTPSPMVFSLEKFEEFEKQSEPVLIGDDLKLSKKIINSQILDKELHIQMDEEIALNARSPVLMYKAKKKINNKEFKTRLLIEPNSDSDNEVINLDKATSEHLIKEVTKDEDKRLKDVKAVLKDEILFSSDEEDFVQQSLQDLPFTCALETSFYNQSDVLDKTMYVGFQTASNKSIQIFTDSFAQAKSILGDVDNEVTVTDMVKNCESNVKNTTNDEIQGEIDFDGKKTEFIFNSGTEKEKLVDTGQKGSGNFKGFMTASNKEIKLSQKALVRSKKVFQDIDLSEDFDKRTLEDDDNAEEIEKIKEDKPKTEDNLNIEEEIQNIDDALIQEFENIEMSLNEDKKEDEVTPIGFKTASNKEIEITDTALAKIKDVFKDIDLDEDLNEIELKENHFREKSPTQVDGDLKVASEVGFKTASNKYINISKEALNKTKNVFQDLDNIKFPKKAEKNSFEITSAISTPKPDFVGFKTASNKNIKVSEAALAKTKNLFQDIDNIELSNKKIEENIDKDEIFAKPSTSKGFTGFKTANNKQINISKAALAKTKKIFDDIDSVDFKMPNKPEESIKNMKETEEFLNESSFIGFKTASNKNIKISNEAMARTENIFKDIDSGNFSYPKKSTKTEENTKLNTETRETKAFVGFKTANNKEIKISDKALVETKNIFKDIDDDNFKYPSKHVKTSENVVKDDVGAETTAFYGPSTSKACFVGFQTANNKKVNVSKEALVKTKNIFKDIFEKDSNHKNPEEHIIEVEEENEKFNKPSTSKTNFIGFQTANNKQITISKESLAKTKDIFKDIDKINYGNSNKANNDSKDIGNVPKMVEPDTNLCAPSTSKTSFMGFKTANNKQIQISKESLAKTKNIFKDLDSSDFSNANNQEKDEEKLPYPSFKEDIPPIKSMTDFVGFKTANNKVINVSEKAIAKTKNIFNDLEDSEIETTKRTKKDYPDIEIDTKDVTDKDESPTSTKDGNLYIKVNKISKFQGFQTASNKKVEISAEALLKTRKIFQNIDADEDMNNINSKTDNINNLNLANDDKDHKHDLNLALDQNKSPIFIGFQTANKRPVVISEEALAKSKKLFQDLETIQDEPEPEFHGFKAINNEELELSQKALVDAVKIFEKELKDDSQFQTAYESRKLLKEIEVNENRLRNYGTNIPKIKTDIKNCDANKGNDGIRNKRPFADVDSSNDKITNFDEGLENIINTQVLNNFDQSLHTEDFRETPVKAKRPSSPILSCPKAKKRRKFETPYSQKLPVVPKKEIIKPKDGNKMKFNENYKRKKEYTLKDLEKMTRNCSAKTDTYLTTFRFDSLLQFVFKNERNDLTEGDLTIESLKTYFSDSVTCKLIPNGWLDNHLKLILWKLISYEIKFNSLFCTARNVLDQLKFRYDMELFNAKRPALRKIFEKDDVPSKTLVLCVAEIYEDGVRVASASTSNNVELLLTDGWYCIKANIDKMLAQHVCQGKIVVGTKLVTNGAELVGCEQGVSPWEDTTAIRLKLFGNSTRRARWDARLGYHGNAAILSQLSSVKIDGGKVSKLRVYVTRVYPALYVEKFEDGSTVFRPELQYEQSAHHIL</sequence>
<evidence type="ECO:0000256" key="6">
    <source>
        <dbReference type="SAM" id="MobiDB-lite"/>
    </source>
</evidence>
<dbReference type="PROSITE" id="PS50138">
    <property type="entry name" value="BRCA2_REPEAT"/>
    <property type="match status" value="14"/>
</dbReference>
<name>A0A9J7IQU7_SPOLT</name>
<dbReference type="InterPro" id="IPR015187">
    <property type="entry name" value="BRCA2_OB_1"/>
</dbReference>
<evidence type="ECO:0000259" key="8">
    <source>
        <dbReference type="Pfam" id="PF09169"/>
    </source>
</evidence>
<dbReference type="CTD" id="675"/>
<evidence type="ECO:0000313" key="10">
    <source>
        <dbReference type="RefSeq" id="XP_022823991.1"/>
    </source>
</evidence>
<feature type="domain" description="Breast cancer type 2 susceptibility protein helical" evidence="8">
    <location>
        <begin position="1570"/>
        <end position="1621"/>
    </location>
</feature>
<keyword evidence="5" id="KW-0234">DNA repair</keyword>
<dbReference type="RefSeq" id="XP_022823991.1">
    <property type="nucleotide sequence ID" value="XM_022968223.1"/>
</dbReference>
<evidence type="ECO:0000256" key="1">
    <source>
        <dbReference type="ARBA" id="ARBA00022737"/>
    </source>
</evidence>
<dbReference type="GO" id="GO:0005634">
    <property type="term" value="C:nucleus"/>
    <property type="evidence" value="ECO:0007669"/>
    <property type="project" value="TreeGrafter"/>
</dbReference>
<dbReference type="CDD" id="cd04493">
    <property type="entry name" value="BRCA2DBD_OB1"/>
    <property type="match status" value="1"/>
</dbReference>
<dbReference type="GeneID" id="111354686"/>
<dbReference type="InterPro" id="IPR036315">
    <property type="entry name" value="BRCA2_hlx_sf"/>
</dbReference>
<evidence type="ECO:0000313" key="9">
    <source>
        <dbReference type="Proteomes" id="UP000301870"/>
    </source>
</evidence>
<dbReference type="GO" id="GO:0000724">
    <property type="term" value="P:double-strand break repair via homologous recombination"/>
    <property type="evidence" value="ECO:0007669"/>
    <property type="project" value="InterPro"/>
</dbReference>
<reference evidence="10" key="1">
    <citation type="submission" date="2025-08" db="UniProtKB">
        <authorList>
            <consortium name="RefSeq"/>
        </authorList>
    </citation>
    <scope>IDENTIFICATION</scope>
    <source>
        <strain evidence="10">Ishihara</strain>
        <tissue evidence="10">Whole body</tissue>
    </source>
</reference>
<keyword evidence="1" id="KW-0677">Repeat</keyword>
<evidence type="ECO:0000256" key="2">
    <source>
        <dbReference type="ARBA" id="ARBA00022763"/>
    </source>
</evidence>
<dbReference type="SUPFAM" id="SSF81872">
    <property type="entry name" value="BRCA2 helical domain"/>
    <property type="match status" value="1"/>
</dbReference>
<dbReference type="InterPro" id="IPR012340">
    <property type="entry name" value="NA-bd_OB-fold"/>
</dbReference>
<dbReference type="SUPFAM" id="SSF50249">
    <property type="entry name" value="Nucleic acid-binding proteins"/>
    <property type="match status" value="1"/>
</dbReference>
<feature type="compositionally biased region" description="Basic and acidic residues" evidence="6">
    <location>
        <begin position="1111"/>
        <end position="1124"/>
    </location>
</feature>
<evidence type="ECO:0000256" key="3">
    <source>
        <dbReference type="ARBA" id="ARBA00023125"/>
    </source>
</evidence>
<dbReference type="Pfam" id="PF00634">
    <property type="entry name" value="BRCA2"/>
    <property type="match status" value="13"/>
</dbReference>
<dbReference type="OrthoDB" id="21095at2759"/>
<dbReference type="Pfam" id="PF09169">
    <property type="entry name" value="BRCA-2_helical"/>
    <property type="match status" value="1"/>
</dbReference>
<dbReference type="InterPro" id="IPR002093">
    <property type="entry name" value="BRCA2_repeat"/>
</dbReference>
<feature type="domain" description="BRCA2 OB1" evidence="7">
    <location>
        <begin position="1627"/>
        <end position="1744"/>
    </location>
</feature>
<dbReference type="InterPro" id="IPR015252">
    <property type="entry name" value="BRCA2_hlx"/>
</dbReference>
<proteinExistence type="predicted"/>
<dbReference type="KEGG" id="sliu:111354686"/>
<accession>A0A9J7IQU7</accession>
<evidence type="ECO:0000256" key="4">
    <source>
        <dbReference type="ARBA" id="ARBA00023172"/>
    </source>
</evidence>
<dbReference type="Pfam" id="PF09103">
    <property type="entry name" value="BRCA-2_OB1"/>
    <property type="match status" value="1"/>
</dbReference>
<dbReference type="InterPro" id="IPR015525">
    <property type="entry name" value="BRCA2"/>
</dbReference>
<feature type="region of interest" description="Disordered" evidence="6">
    <location>
        <begin position="1451"/>
        <end position="1470"/>
    </location>
</feature>
<feature type="region of interest" description="Disordered" evidence="6">
    <location>
        <begin position="1101"/>
        <end position="1124"/>
    </location>
</feature>
<keyword evidence="3" id="KW-0238">DNA-binding</keyword>
<dbReference type="GO" id="GO:0006355">
    <property type="term" value="P:regulation of DNA-templated transcription"/>
    <property type="evidence" value="ECO:0007669"/>
    <property type="project" value="TreeGrafter"/>
</dbReference>
<evidence type="ECO:0000259" key="7">
    <source>
        <dbReference type="Pfam" id="PF09103"/>
    </source>
</evidence>
<keyword evidence="9" id="KW-1185">Reference proteome</keyword>
<dbReference type="Gene3D" id="2.40.50.140">
    <property type="entry name" value="Nucleic acid-binding proteins"/>
    <property type="match status" value="2"/>
</dbReference>
<keyword evidence="2" id="KW-0227">DNA damage</keyword>
<dbReference type="PANTHER" id="PTHR11289:SF0">
    <property type="entry name" value="BREAST CANCER TYPE 2 SUSCEPTIBILITY PROTEIN"/>
    <property type="match status" value="1"/>
</dbReference>
<protein>
    <submittedName>
        <fullName evidence="10">Breast cancer type 2 susceptibility protein homolog</fullName>
    </submittedName>
</protein>
<dbReference type="GO" id="GO:0003677">
    <property type="term" value="F:DNA binding"/>
    <property type="evidence" value="ECO:0007669"/>
    <property type="project" value="UniProtKB-KW"/>
</dbReference>
<organism evidence="9 10">
    <name type="scientific">Spodoptera litura</name>
    <name type="common">Asian cotton leafworm</name>
    <dbReference type="NCBI Taxonomy" id="69820"/>
    <lineage>
        <taxon>Eukaryota</taxon>
        <taxon>Metazoa</taxon>
        <taxon>Ecdysozoa</taxon>
        <taxon>Arthropoda</taxon>
        <taxon>Hexapoda</taxon>
        <taxon>Insecta</taxon>
        <taxon>Pterygota</taxon>
        <taxon>Neoptera</taxon>
        <taxon>Endopterygota</taxon>
        <taxon>Lepidoptera</taxon>
        <taxon>Glossata</taxon>
        <taxon>Ditrysia</taxon>
        <taxon>Noctuoidea</taxon>
        <taxon>Noctuidae</taxon>
        <taxon>Amphipyrinae</taxon>
        <taxon>Spodoptera</taxon>
    </lineage>
</organism>
<dbReference type="PANTHER" id="PTHR11289">
    <property type="entry name" value="BREAST CANCER TYPE 2 SUSCEPTIBILITY PROTEIN BRCA2"/>
    <property type="match status" value="1"/>
</dbReference>
<gene>
    <name evidence="10" type="primary">LOC111354686</name>
</gene>
<evidence type="ECO:0000256" key="5">
    <source>
        <dbReference type="ARBA" id="ARBA00023204"/>
    </source>
</evidence>
<keyword evidence="4" id="KW-0233">DNA recombination</keyword>